<proteinExistence type="predicted"/>
<reference evidence="1" key="1">
    <citation type="submission" date="2022-08" db="EMBL/GenBank/DDBJ databases">
        <title>Complete Genome Sequences of 2 Bosea sp. soil isolates.</title>
        <authorList>
            <person name="Alvarez Arevalo M."/>
            <person name="Sterndorff E.B."/>
            <person name="Faurdal D."/>
            <person name="Joergensen T.S."/>
            <person name="Weber T."/>
        </authorList>
    </citation>
    <scope>NUCLEOTIDE SEQUENCE</scope>
    <source>
        <strain evidence="1">NBC_00436</strain>
    </source>
</reference>
<sequence length="88" mass="10107">MRYFSQLPSKAQLAFLHFRTTLLECERRPDVEACLVSFARWYEHLRWLPEAFERAFGQDDADAGRVVVEAIIADRGGRSRVPKPGRAA</sequence>
<name>A0A9E7ZWR2_9HYPH</name>
<organism evidence="1">
    <name type="scientific">Bosea sp. NBC_00436</name>
    <dbReference type="NCBI Taxonomy" id="2969620"/>
    <lineage>
        <taxon>Bacteria</taxon>
        <taxon>Pseudomonadati</taxon>
        <taxon>Pseudomonadota</taxon>
        <taxon>Alphaproteobacteria</taxon>
        <taxon>Hyphomicrobiales</taxon>
        <taxon>Boseaceae</taxon>
        <taxon>Bosea</taxon>
    </lineage>
</organism>
<protein>
    <submittedName>
        <fullName evidence="1">Uncharacterized protein</fullName>
    </submittedName>
</protein>
<gene>
    <name evidence="1" type="ORF">NWE54_07480</name>
</gene>
<evidence type="ECO:0000313" key="1">
    <source>
        <dbReference type="EMBL" id="UZF88622.1"/>
    </source>
</evidence>
<dbReference type="AlphaFoldDB" id="A0A9E7ZWR2"/>
<accession>A0A9E7ZWR2</accession>
<dbReference type="EMBL" id="CP102774">
    <property type="protein sequence ID" value="UZF88622.1"/>
    <property type="molecule type" value="Genomic_DNA"/>
</dbReference>